<evidence type="ECO:0000256" key="4">
    <source>
        <dbReference type="SAM" id="SignalP"/>
    </source>
</evidence>
<evidence type="ECO:0000256" key="1">
    <source>
        <dbReference type="ARBA" id="ARBA00008668"/>
    </source>
</evidence>
<dbReference type="Gene3D" id="2.40.128.130">
    <property type="entry name" value="Autotransporter beta-domain"/>
    <property type="match status" value="1"/>
</dbReference>
<dbReference type="InterPro" id="IPR017186">
    <property type="entry name" value="Lipase_autotranspt_EstA"/>
</dbReference>
<dbReference type="SUPFAM" id="SSF52266">
    <property type="entry name" value="SGNH hydrolase"/>
    <property type="match status" value="1"/>
</dbReference>
<feature type="active site" evidence="3">
    <location>
        <position position="298"/>
    </location>
</feature>
<dbReference type="Gene3D" id="3.40.50.1110">
    <property type="entry name" value="SGNH hydrolase"/>
    <property type="match status" value="1"/>
</dbReference>
<dbReference type="Proteomes" id="UP000002425">
    <property type="component" value="Chromosome"/>
</dbReference>
<gene>
    <name evidence="6" type="ordered locus">Pcryo_0877</name>
</gene>
<feature type="chain" id="PRO_5004195933" evidence="4">
    <location>
        <begin position="36"/>
        <end position="628"/>
    </location>
</feature>
<dbReference type="SMART" id="SM00869">
    <property type="entry name" value="Autotransporter"/>
    <property type="match status" value="1"/>
</dbReference>
<evidence type="ECO:0000256" key="3">
    <source>
        <dbReference type="PIRSR" id="PIRSR037375-1"/>
    </source>
</evidence>
<dbReference type="AlphaFoldDB" id="Q1QCE5"/>
<dbReference type="PANTHER" id="PTHR45642">
    <property type="entry name" value="GDSL ESTERASE/LIPASE EXL3"/>
    <property type="match status" value="1"/>
</dbReference>
<dbReference type="CDD" id="cd01847">
    <property type="entry name" value="Triacylglycerol_lipase_like"/>
    <property type="match status" value="1"/>
</dbReference>
<dbReference type="InterPro" id="IPR001087">
    <property type="entry name" value="GDSL"/>
</dbReference>
<dbReference type="InterPro" id="IPR005546">
    <property type="entry name" value="Autotransporte_beta"/>
</dbReference>
<dbReference type="SUPFAM" id="SSF103515">
    <property type="entry name" value="Autotransporter"/>
    <property type="match status" value="1"/>
</dbReference>
<evidence type="ECO:0000313" key="6">
    <source>
        <dbReference type="EMBL" id="ABE74658.1"/>
    </source>
</evidence>
<feature type="signal peptide" evidence="4">
    <location>
        <begin position="1"/>
        <end position="35"/>
    </location>
</feature>
<evidence type="ECO:0000256" key="2">
    <source>
        <dbReference type="ARBA" id="ARBA00022729"/>
    </source>
</evidence>
<proteinExistence type="inferred from homology"/>
<feature type="active site" evidence="3">
    <location>
        <position position="295"/>
    </location>
</feature>
<keyword evidence="7" id="KW-1185">Reference proteome</keyword>
<dbReference type="STRING" id="335284.Pcryo_0877"/>
<dbReference type="HOGENOM" id="CLU_023098_3_0_6"/>
<dbReference type="Pfam" id="PF00657">
    <property type="entry name" value="Lipase_GDSL"/>
    <property type="match status" value="1"/>
</dbReference>
<feature type="active site" description="Nucleophile" evidence="3">
    <location>
        <position position="47"/>
    </location>
</feature>
<dbReference type="Pfam" id="PF03797">
    <property type="entry name" value="Autotransporter"/>
    <property type="match status" value="1"/>
</dbReference>
<protein>
    <submittedName>
        <fullName evidence="6">Outer membrane autotransporter barrel</fullName>
    </submittedName>
</protein>
<dbReference type="EMBL" id="CP000323">
    <property type="protein sequence ID" value="ABE74658.1"/>
    <property type="molecule type" value="Genomic_DNA"/>
</dbReference>
<dbReference type="InterPro" id="IPR050592">
    <property type="entry name" value="GDSL_lipolytic_enzyme"/>
</dbReference>
<evidence type="ECO:0000313" key="7">
    <source>
        <dbReference type="Proteomes" id="UP000002425"/>
    </source>
</evidence>
<dbReference type="eggNOG" id="COG3240">
    <property type="taxonomic scope" value="Bacteria"/>
</dbReference>
<dbReference type="RefSeq" id="WP_011513219.1">
    <property type="nucleotide sequence ID" value="NC_007969.1"/>
</dbReference>
<dbReference type="KEGG" id="pcr:Pcryo_0877"/>
<dbReference type="eggNOG" id="COG4625">
    <property type="taxonomic scope" value="Bacteria"/>
</dbReference>
<keyword evidence="2 4" id="KW-0732">Signal</keyword>
<dbReference type="PANTHER" id="PTHR45642:SF141">
    <property type="entry name" value="SECRETED EFFECTOR PROTEIN SSEJ"/>
    <property type="match status" value="1"/>
</dbReference>
<dbReference type="PIRSF" id="PIRSF037375">
    <property type="entry name" value="Autotrns_EstA"/>
    <property type="match status" value="1"/>
</dbReference>
<dbReference type="InterPro" id="IPR036709">
    <property type="entry name" value="Autotransporte_beta_dom_sf"/>
</dbReference>
<feature type="domain" description="Autotransporter" evidence="5">
    <location>
        <begin position="350"/>
        <end position="628"/>
    </location>
</feature>
<dbReference type="GO" id="GO:0016788">
    <property type="term" value="F:hydrolase activity, acting on ester bonds"/>
    <property type="evidence" value="ECO:0007669"/>
    <property type="project" value="InterPro"/>
</dbReference>
<sequence>MPRNISHAIVNPTTLKTLTKSMLAISLSMAGLAHAELYSSVTFFGDSLTDGGYFSPITQGKLGIKESGQFTTNPDNVWATSFAEQLGTTAVPIVYLGNQAGNNYAIGGARAGKDIVNTDFGVNVPVASVNTQVNGYLANKKVDSNGMYVVWGGANDLLAAAANPANAINTISSAAGSQVAAIKALKDNGANYILVPNIPDIGLTPTAIAAGAGFQSSGTMLANLYNQTMYSGAVATGANIIPLDTFSLLQQVAANPKAYGFTNMTQKACNTSSSLLCGSSNLVVPDANESYFFADGIHPSGRAHQMIADYASAVVTAPSLIGVLPHIATTAGLATSERLQSHINQIQSSEQKPARKLWATGDFENQDIAGFEGDSNTQVLLGVDFAHPNSAHAVTGLYGNITQKDFENSGVRTGLSNIDLEEVGFGVYHSNTLDKLGGVQLNGAVGFGNLDVDVTRAVTLGGNKQEFNSNADGKRYYANLQAGYPMQLSSLAITPYIGATASRVRLDALKEQEMSGIAMQFDEQKYTTTYGKLGVKANHNLADSLNVFGDVHYQKQLSDNREAASARLNTIANISFDTPMVQTDDDNFGMTLGVSKSFGQLNANAGVTHSQGDDDKSTSLFVGLSSTY</sequence>
<organism evidence="6 7">
    <name type="scientific">Psychrobacter cryohalolentis (strain ATCC BAA-1226 / DSM 17306 / VKM B-2378 / K5)</name>
    <dbReference type="NCBI Taxonomy" id="335284"/>
    <lineage>
        <taxon>Bacteria</taxon>
        <taxon>Pseudomonadati</taxon>
        <taxon>Pseudomonadota</taxon>
        <taxon>Gammaproteobacteria</taxon>
        <taxon>Moraxellales</taxon>
        <taxon>Moraxellaceae</taxon>
        <taxon>Psychrobacter</taxon>
    </lineage>
</organism>
<dbReference type="InterPro" id="IPR036514">
    <property type="entry name" value="SGNH_hydro_sf"/>
</dbReference>
<accession>Q1QCE5</accession>
<evidence type="ECO:0000259" key="5">
    <source>
        <dbReference type="PROSITE" id="PS51208"/>
    </source>
</evidence>
<reference evidence="6" key="1">
    <citation type="submission" date="2006-03" db="EMBL/GenBank/DDBJ databases">
        <title>Complete sequence of chromosome of Psychrobacter cryohalolentis K5.</title>
        <authorList>
            <consortium name="US DOE Joint Genome Institute"/>
            <person name="Copeland A."/>
            <person name="Lucas S."/>
            <person name="Lapidus A."/>
            <person name="Barry K."/>
            <person name="Detter J.C."/>
            <person name="Glavina del Rio T."/>
            <person name="Hammon N."/>
            <person name="Israni S."/>
            <person name="Dalin E."/>
            <person name="Tice H."/>
            <person name="Pitluck S."/>
            <person name="Brettin T."/>
            <person name="Bruce D."/>
            <person name="Han C."/>
            <person name="Tapia R."/>
            <person name="Sims D.R."/>
            <person name="Gilna P."/>
            <person name="Schmutz J."/>
            <person name="Larimer F."/>
            <person name="Land M."/>
            <person name="Hauser L."/>
            <person name="Kyrpides N."/>
            <person name="Kim E."/>
            <person name="Richardson P."/>
        </authorList>
    </citation>
    <scope>NUCLEOTIDE SEQUENCE</scope>
    <source>
        <strain evidence="6">K5</strain>
    </source>
</reference>
<comment type="similarity">
    <text evidence="1">Belongs to the 'GDSL' lipolytic enzyme family.</text>
</comment>
<dbReference type="PROSITE" id="PS51208">
    <property type="entry name" value="AUTOTRANSPORTER"/>
    <property type="match status" value="1"/>
</dbReference>
<name>Q1QCE5_PSYCK</name>